<dbReference type="EMBL" id="OY978816">
    <property type="protein sequence ID" value="CAK6596324.1"/>
    <property type="molecule type" value="Genomic_DNA"/>
</dbReference>
<accession>A0AAV1ME71</accession>
<dbReference type="Proteomes" id="UP001497510">
    <property type="component" value="Chromosome"/>
</dbReference>
<name>A0AAV1ME71_9CAUD</name>
<protein>
    <submittedName>
        <fullName evidence="1">Uncharacterized protein</fullName>
    </submittedName>
</protein>
<proteinExistence type="predicted"/>
<sequence>MTHFELKTYGESLGLVVETMRSRCMATRREVFEMLFREPARYSPKEGHRPGLVMVHFKMHYAMDDLEYQVQCDKALKSLQQYQSWR</sequence>
<evidence type="ECO:0000313" key="2">
    <source>
        <dbReference type="Proteomes" id="UP001497510"/>
    </source>
</evidence>
<keyword evidence="2" id="KW-1185">Reference proteome</keyword>
<organism evidence="1 2">
    <name type="scientific">Klebsiella phage vB_Kpn_K12P1.1</name>
    <dbReference type="NCBI Taxonomy" id="3071627"/>
    <lineage>
        <taxon>Viruses</taxon>
        <taxon>Duplodnaviria</taxon>
        <taxon>Heunggongvirae</taxon>
        <taxon>Uroviricota</taxon>
        <taxon>Caudoviricetes</taxon>
        <taxon>Autographivirales</taxon>
        <taxon>Autotranscriptaviridae</taxon>
        <taxon>Studiervirinae</taxon>
        <taxon>Apdecimavirus</taxon>
        <taxon>Apdecimavirus K12P11</taxon>
    </lineage>
</organism>
<reference evidence="1 2" key="1">
    <citation type="submission" date="2023-10" db="EMBL/GenBank/DDBJ databases">
        <authorList>
            <person name="Robby Concha-Eloko"/>
            <person name="Pilar Barberan- Martinez"/>
            <person name="Rafael Sanjuan"/>
            <person name="Pilar Domingo-Calap"/>
        </authorList>
    </citation>
    <scope>NUCLEOTIDE SEQUENCE [LARGE SCALE GENOMIC DNA]</scope>
</reference>
<evidence type="ECO:0000313" key="1">
    <source>
        <dbReference type="EMBL" id="CAK6596324.1"/>
    </source>
</evidence>
<gene>
    <name evidence="1" type="ORF">K12P11_LOCUS13</name>
</gene>